<evidence type="ECO:0000313" key="5">
    <source>
        <dbReference type="Proteomes" id="UP000232412"/>
    </source>
</evidence>
<keyword evidence="5" id="KW-1185">Reference proteome</keyword>
<dbReference type="InterPro" id="IPR031107">
    <property type="entry name" value="Small_HSP"/>
</dbReference>
<evidence type="ECO:0000313" key="4">
    <source>
        <dbReference type="EMBL" id="SHO43802.1"/>
    </source>
</evidence>
<dbReference type="NCBIfam" id="NF041799">
    <property type="entry name" value="Hsp14"/>
    <property type="match status" value="1"/>
</dbReference>
<comment type="similarity">
    <text evidence="1 2">Belongs to the small heat shock protein (HSP20) family.</text>
</comment>
<evidence type="ECO:0000256" key="1">
    <source>
        <dbReference type="PROSITE-ProRule" id="PRU00285"/>
    </source>
</evidence>
<reference evidence="5" key="1">
    <citation type="submission" date="2016-12" db="EMBL/GenBank/DDBJ databases">
        <authorList>
            <person name="Herbold C."/>
        </authorList>
    </citation>
    <scope>NUCLEOTIDE SEQUENCE [LARGE SCALE GENOMIC DNA]</scope>
</reference>
<dbReference type="EMBL" id="FRFC01000003">
    <property type="protein sequence ID" value="SHO43802.1"/>
    <property type="molecule type" value="Genomic_DNA"/>
</dbReference>
<dbReference type="SUPFAM" id="SSF49764">
    <property type="entry name" value="HSP20-like chaperones"/>
    <property type="match status" value="1"/>
</dbReference>
<organism evidence="4 5">
    <name type="scientific">Nitrosotalea sinensis</name>
    <dbReference type="NCBI Taxonomy" id="1499975"/>
    <lineage>
        <taxon>Archaea</taxon>
        <taxon>Nitrososphaerota</taxon>
        <taxon>Nitrososphaeria</taxon>
        <taxon>Nitrosotaleales</taxon>
        <taxon>Nitrosotaleaceae</taxon>
        <taxon>Nitrosotalea</taxon>
    </lineage>
</organism>
<dbReference type="InterPro" id="IPR002068">
    <property type="entry name" value="A-crystallin/Hsp20_dom"/>
</dbReference>
<dbReference type="InterPro" id="IPR008978">
    <property type="entry name" value="HSP20-like_chaperone"/>
</dbReference>
<feature type="domain" description="SHSP" evidence="3">
    <location>
        <begin position="21"/>
        <end position="127"/>
    </location>
</feature>
<dbReference type="CDD" id="cd06464">
    <property type="entry name" value="ACD_sHsps-like"/>
    <property type="match status" value="1"/>
</dbReference>
<protein>
    <submittedName>
        <fullName evidence="4">Putative Hsp20/alpha crystallin family protein</fullName>
    </submittedName>
</protein>
<dbReference type="Proteomes" id="UP000232412">
    <property type="component" value="Unassembled WGS sequence"/>
</dbReference>
<dbReference type="PROSITE" id="PS01031">
    <property type="entry name" value="SHSP"/>
    <property type="match status" value="1"/>
</dbReference>
<dbReference type="AlphaFoldDB" id="A0A2H1EF44"/>
<proteinExistence type="inferred from homology"/>
<accession>A0A2H1EF44</accession>
<evidence type="ECO:0000256" key="2">
    <source>
        <dbReference type="RuleBase" id="RU003616"/>
    </source>
</evidence>
<dbReference type="PANTHER" id="PTHR11527">
    <property type="entry name" value="HEAT-SHOCK PROTEIN 20 FAMILY MEMBER"/>
    <property type="match status" value="1"/>
</dbReference>
<name>A0A2H1EF44_9ARCH</name>
<dbReference type="Pfam" id="PF00011">
    <property type="entry name" value="HSP20"/>
    <property type="match status" value="1"/>
</dbReference>
<sequence>MGIGHYMAKEVMREIGNKSREFYEFILPPVDMVLQNDSLIVTIDMPGFDKKDIKLRLNGNILSINATREEETEGTAIWRQRPRSIDKKIRLPIAVKDDENPAASAKYRDGVLTFTIPAKTGKNITVE</sequence>
<dbReference type="Gene3D" id="2.60.40.790">
    <property type="match status" value="1"/>
</dbReference>
<dbReference type="OrthoDB" id="198277at2157"/>
<gene>
    <name evidence="4" type="ORF">NSIN_20168</name>
</gene>
<evidence type="ECO:0000259" key="3">
    <source>
        <dbReference type="PROSITE" id="PS01031"/>
    </source>
</evidence>